<feature type="transmembrane region" description="Helical" evidence="8">
    <location>
        <begin position="178"/>
        <end position="198"/>
    </location>
</feature>
<evidence type="ECO:0000313" key="10">
    <source>
        <dbReference type="Proteomes" id="UP000051020"/>
    </source>
</evidence>
<dbReference type="InterPro" id="IPR050297">
    <property type="entry name" value="LipidA_mod_glycosyltrf_83"/>
</dbReference>
<feature type="transmembrane region" description="Helical" evidence="8">
    <location>
        <begin position="478"/>
        <end position="501"/>
    </location>
</feature>
<evidence type="ECO:0000256" key="1">
    <source>
        <dbReference type="ARBA" id="ARBA00004651"/>
    </source>
</evidence>
<feature type="transmembrane region" description="Helical" evidence="8">
    <location>
        <begin position="149"/>
        <end position="171"/>
    </location>
</feature>
<dbReference type="GO" id="GO:0005886">
    <property type="term" value="C:plasma membrane"/>
    <property type="evidence" value="ECO:0007669"/>
    <property type="project" value="UniProtKB-SubCell"/>
</dbReference>
<dbReference type="PANTHER" id="PTHR33908:SF11">
    <property type="entry name" value="MEMBRANE PROTEIN"/>
    <property type="match status" value="1"/>
</dbReference>
<feature type="transmembrane region" description="Helical" evidence="8">
    <location>
        <begin position="412"/>
        <end position="438"/>
    </location>
</feature>
<feature type="transmembrane region" description="Helical" evidence="8">
    <location>
        <begin position="40"/>
        <end position="62"/>
    </location>
</feature>
<evidence type="ECO:0000256" key="7">
    <source>
        <dbReference type="ARBA" id="ARBA00023136"/>
    </source>
</evidence>
<accession>A0A837R7W4</accession>
<evidence type="ECO:0000256" key="2">
    <source>
        <dbReference type="ARBA" id="ARBA00022475"/>
    </source>
</evidence>
<reference evidence="9 10" key="1">
    <citation type="journal article" date="2015" name="Genome Announc.">
        <title>Expanding the biotechnology potential of lactobacilli through comparative genomics of 213 strains and associated genera.</title>
        <authorList>
            <person name="Sun Z."/>
            <person name="Harris H.M."/>
            <person name="McCann A."/>
            <person name="Guo C."/>
            <person name="Argimon S."/>
            <person name="Zhang W."/>
            <person name="Yang X."/>
            <person name="Jeffery I.B."/>
            <person name="Cooney J.C."/>
            <person name="Kagawa T.F."/>
            <person name="Liu W."/>
            <person name="Song Y."/>
            <person name="Salvetti E."/>
            <person name="Wrobel A."/>
            <person name="Rasinkangas P."/>
            <person name="Parkhill J."/>
            <person name="Rea M.C."/>
            <person name="O'Sullivan O."/>
            <person name="Ritari J."/>
            <person name="Douillard F.P."/>
            <person name="Paul Ross R."/>
            <person name="Yang R."/>
            <person name="Briner A.E."/>
            <person name="Felis G.E."/>
            <person name="de Vos W.M."/>
            <person name="Barrangou R."/>
            <person name="Klaenhammer T.R."/>
            <person name="Caufield P.W."/>
            <person name="Cui Y."/>
            <person name="Zhang H."/>
            <person name="O'Toole P.W."/>
        </authorList>
    </citation>
    <scope>NUCLEOTIDE SEQUENCE [LARGE SCALE GENOMIC DNA]</scope>
    <source>
        <strain evidence="9 10">DSM 20314</strain>
    </source>
</reference>
<feature type="transmembrane region" description="Helical" evidence="8">
    <location>
        <begin position="283"/>
        <end position="305"/>
    </location>
</feature>
<evidence type="ECO:0000256" key="4">
    <source>
        <dbReference type="ARBA" id="ARBA00022679"/>
    </source>
</evidence>
<dbReference type="GO" id="GO:0016763">
    <property type="term" value="F:pentosyltransferase activity"/>
    <property type="evidence" value="ECO:0007669"/>
    <property type="project" value="TreeGrafter"/>
</dbReference>
<feature type="transmembrane region" description="Helical" evidence="8">
    <location>
        <begin position="255"/>
        <end position="271"/>
    </location>
</feature>
<dbReference type="PANTHER" id="PTHR33908">
    <property type="entry name" value="MANNOSYLTRANSFERASE YKCB-RELATED"/>
    <property type="match status" value="1"/>
</dbReference>
<comment type="caution">
    <text evidence="9">The sequence shown here is derived from an EMBL/GenBank/DDBJ whole genome shotgun (WGS) entry which is preliminary data.</text>
</comment>
<sequence length="520" mass="58666">MKWLKHLFQTIVLLVAAGLMSWLLVANLEIGLPRYTTPSTLFISGLIFLILISSISFGSWWLSRHGTAWLLSVFVGLTLLKLPLIAGLKIQPTSDFWNYHTLAAFSAQGLTWKQLWQQGVIGNYVLFPHALNIANGFSLAAAFGGDNYFVSQLINISCSLFDMLLIYWLVARWLSRQLGIAAALIFYCIPAYWLYGSLLNGGEPFFLTSVLLSMYALTRALVPLSTTTRTDQRLFLGLAVIATVVANMLRPIMAVWVIAVALMAAFVYSRSNWQRLQPQYRQLLLYSGVVLALFVTATSLDSWLYGIRIAPSRVETLYSLATGTDPNTHGTYSAHLQASVDHELRVAPTLNQAYPQITRHLETTLQTNLTHIKPQLGNFANQKMQNFAREDYGYDWSLYNLSPHGGALNHNWFYWAPIIVSLAVIYWQGMLVLALLSIMMGLWLQWRHHYLNTYLMMAALLFDGFTLTALPLEVQGRYHVILYLPIIMLLICGVAGVKLWWRQRQHHLTIINASNSISGA</sequence>
<dbReference type="AlphaFoldDB" id="A0A837R7W4"/>
<feature type="transmembrane region" description="Helical" evidence="8">
    <location>
        <begin position="68"/>
        <end position="88"/>
    </location>
</feature>
<protein>
    <submittedName>
        <fullName evidence="9">Integral membrane protein</fullName>
    </submittedName>
</protein>
<gene>
    <name evidence="9" type="ORF">FD24_GL000753</name>
</gene>
<dbReference type="GeneID" id="49394066"/>
<feature type="transmembrane region" description="Helical" evidence="8">
    <location>
        <begin position="450"/>
        <end position="472"/>
    </location>
</feature>
<evidence type="ECO:0000256" key="3">
    <source>
        <dbReference type="ARBA" id="ARBA00022676"/>
    </source>
</evidence>
<feature type="transmembrane region" description="Helical" evidence="8">
    <location>
        <begin position="204"/>
        <end position="222"/>
    </location>
</feature>
<keyword evidence="7 8" id="KW-0472">Membrane</keyword>
<dbReference type="EMBL" id="AZCU01000013">
    <property type="protein sequence ID" value="KRK23781.1"/>
    <property type="molecule type" value="Genomic_DNA"/>
</dbReference>
<comment type="subcellular location">
    <subcellularLocation>
        <location evidence="1">Cell membrane</location>
        <topology evidence="1">Multi-pass membrane protein</topology>
    </subcellularLocation>
</comment>
<keyword evidence="5 8" id="KW-0812">Transmembrane</keyword>
<evidence type="ECO:0000256" key="5">
    <source>
        <dbReference type="ARBA" id="ARBA00022692"/>
    </source>
</evidence>
<organism evidence="9 10">
    <name type="scientific">Lactiplantibacillus pentosus DSM 20314</name>
    <dbReference type="NCBI Taxonomy" id="1423791"/>
    <lineage>
        <taxon>Bacteria</taxon>
        <taxon>Bacillati</taxon>
        <taxon>Bacillota</taxon>
        <taxon>Bacilli</taxon>
        <taxon>Lactobacillales</taxon>
        <taxon>Lactobacillaceae</taxon>
        <taxon>Lactiplantibacillus</taxon>
    </lineage>
</organism>
<evidence type="ECO:0000256" key="6">
    <source>
        <dbReference type="ARBA" id="ARBA00022989"/>
    </source>
</evidence>
<keyword evidence="4" id="KW-0808">Transferase</keyword>
<keyword evidence="3" id="KW-0328">Glycosyltransferase</keyword>
<keyword evidence="2" id="KW-1003">Cell membrane</keyword>
<evidence type="ECO:0000256" key="8">
    <source>
        <dbReference type="SAM" id="Phobius"/>
    </source>
</evidence>
<evidence type="ECO:0000313" key="9">
    <source>
        <dbReference type="EMBL" id="KRK23781.1"/>
    </source>
</evidence>
<dbReference type="GO" id="GO:0009103">
    <property type="term" value="P:lipopolysaccharide biosynthetic process"/>
    <property type="evidence" value="ECO:0007669"/>
    <property type="project" value="UniProtKB-ARBA"/>
</dbReference>
<dbReference type="Proteomes" id="UP000051020">
    <property type="component" value="Unassembled WGS sequence"/>
</dbReference>
<feature type="transmembrane region" description="Helical" evidence="8">
    <location>
        <begin position="6"/>
        <end position="28"/>
    </location>
</feature>
<name>A0A837R7W4_LACPE</name>
<proteinExistence type="predicted"/>
<dbReference type="RefSeq" id="WP_050338623.1">
    <property type="nucleotide sequence ID" value="NZ_AZCU01000013.1"/>
</dbReference>
<keyword evidence="6 8" id="KW-1133">Transmembrane helix</keyword>
<feature type="transmembrane region" description="Helical" evidence="8">
    <location>
        <begin position="234"/>
        <end position="249"/>
    </location>
</feature>